<feature type="compositionally biased region" description="Polar residues" evidence="1">
    <location>
        <begin position="962"/>
        <end position="973"/>
    </location>
</feature>
<evidence type="ECO:0000313" key="3">
    <source>
        <dbReference type="Proteomes" id="UP000298030"/>
    </source>
</evidence>
<feature type="compositionally biased region" description="Basic residues" evidence="1">
    <location>
        <begin position="1"/>
        <end position="11"/>
    </location>
</feature>
<protein>
    <recommendedName>
        <fullName evidence="4">F-box domain-containing protein</fullName>
    </recommendedName>
</protein>
<feature type="compositionally biased region" description="Polar residues" evidence="1">
    <location>
        <begin position="579"/>
        <end position="592"/>
    </location>
</feature>
<accession>A0A4Y7SPV3</accession>
<feature type="region of interest" description="Disordered" evidence="1">
    <location>
        <begin position="1135"/>
        <end position="1189"/>
    </location>
</feature>
<name>A0A4Y7SPV3_COPMI</name>
<comment type="caution">
    <text evidence="2">The sequence shown here is derived from an EMBL/GenBank/DDBJ whole genome shotgun (WGS) entry which is preliminary data.</text>
</comment>
<feature type="region of interest" description="Disordered" evidence="1">
    <location>
        <begin position="105"/>
        <end position="130"/>
    </location>
</feature>
<evidence type="ECO:0000313" key="2">
    <source>
        <dbReference type="EMBL" id="TEB23900.1"/>
    </source>
</evidence>
<dbReference type="EMBL" id="QPFP01000072">
    <property type="protein sequence ID" value="TEB23900.1"/>
    <property type="molecule type" value="Genomic_DNA"/>
</dbReference>
<feature type="compositionally biased region" description="Low complexity" evidence="1">
    <location>
        <begin position="22"/>
        <end position="31"/>
    </location>
</feature>
<sequence length="1297" mass="141650">MASRVPNKRRALNTSSNSNERPPSAQTAPPASQRVLAIPELLSLIFGFLAHTDVAPSEGEEGTELSSFSKPGCSCPCRQCLVDDGENATGVISLPSPFAIPLVKQTRRRRRGKVTQGKGGRTDESDEERSDRAACHCQISTHGQLSTLFGKATTPRRVSVPNKPTYNLSNALVCKLWSPIALSVLWRIVERPERLFALLDGSTAGLHRAEWGEGRMPVWWEPGVPAFLDLSDEENEGDESEFEGSEEATPPHKVRRRDFELFAFRSAPTLASWTRFDRYARLVRHLVYTRPCLSESALNQIAVTRPRLVVLPRMHTLTWADNPLQHAVLFMHTGVTRLELRIEVFGREKIDPHVSAEQILNTYNDLGLNDFSFSGGVDGQEKMGELFGLGSMKGDVKPNRTITRTLATQLAEIPRRMPNIQTLCISSFIPLSLYQPALLCTLLRTPASSTSDDDTPSPSVPTLQKLRRVVLPRFCTNGPVLEHLSQFPQLEVIEYQFDDALGWGRPNDVGLGRCVPKGWDIYEPEEARILAGGDGEMTPRRGWFGVLARGGNVERDKEDAEVESQGTSDSEEEELEITPQPSSKSTQVTPASTGPRLQVSSPIFAKLCDLNLTIPLTDARDLLLSSPPTGASTGTPDASLLHSPTLPSISLTDRGLPSWPQNLVCLYLDTPPGFLASPTEIKALVDAIALACYGPSTGQDRKPARLERLSIVCCIDLDSGYYALSEGSDEDTVLGVGDEKYLSRKTIEPLLELLPGTTKPKYALKSFEIIHHYPLWLTQGDVEVIAERWGGCIEKLVLNCEPVAAFGMVGSGALDDGEGAGLATEANLDWPGATLTLAALLPFARYCTELTQLGLFVDASRGVRGLMEPVFSRNSNRTTAGEVQEDPIDTFTSQIAQRYLKYPFSHPSIPNAYPVFDKLERLNFGTSVFPVSLDDLDVEFTVPKQTEDGESSVGDVEDDEGQSNVGQAGSTVSFDDDEDDDGQGGMDREEMMSALWDAARARVEGKESVVGEKGVGQGEGEGIPQTSEDATFASYIRRSGVRLGLAQEDQLDLKASTSTGQPFPRQDSSSLIPLFLAQILPCFPSQTHGESPATSSAFTTVIEAGTTLSACPTSLMSSSWAIQKYWTVGEPYELEKEDQRRRRRRRQREAQEQENATSGVGSGTSAASPLLQSPTEDDTNGPPHAASTLVVPFLPPSPSFSPPSGYLPHLLSSVFRARVEKWLEMNEGVLPTAVAMREGGWVWGGRVANELGKTQSEVDELQVRVEVMDGFTQTRARIGRGMEDKGKDKGLDGCIIC</sequence>
<gene>
    <name evidence="2" type="ORF">FA13DRAFT_1797617</name>
</gene>
<evidence type="ECO:0008006" key="4">
    <source>
        <dbReference type="Google" id="ProtNLM"/>
    </source>
</evidence>
<feature type="region of interest" description="Disordered" evidence="1">
    <location>
        <begin position="552"/>
        <end position="595"/>
    </location>
</feature>
<proteinExistence type="predicted"/>
<feature type="region of interest" description="Disordered" evidence="1">
    <location>
        <begin position="1"/>
        <end position="31"/>
    </location>
</feature>
<reference evidence="2 3" key="1">
    <citation type="journal article" date="2019" name="Nat. Ecol. Evol.">
        <title>Megaphylogeny resolves global patterns of mushroom evolution.</title>
        <authorList>
            <person name="Varga T."/>
            <person name="Krizsan K."/>
            <person name="Foldi C."/>
            <person name="Dima B."/>
            <person name="Sanchez-Garcia M."/>
            <person name="Sanchez-Ramirez S."/>
            <person name="Szollosi G.J."/>
            <person name="Szarkandi J.G."/>
            <person name="Papp V."/>
            <person name="Albert L."/>
            <person name="Andreopoulos W."/>
            <person name="Angelini C."/>
            <person name="Antonin V."/>
            <person name="Barry K.W."/>
            <person name="Bougher N.L."/>
            <person name="Buchanan P."/>
            <person name="Buyck B."/>
            <person name="Bense V."/>
            <person name="Catcheside P."/>
            <person name="Chovatia M."/>
            <person name="Cooper J."/>
            <person name="Damon W."/>
            <person name="Desjardin D."/>
            <person name="Finy P."/>
            <person name="Geml J."/>
            <person name="Haridas S."/>
            <person name="Hughes K."/>
            <person name="Justo A."/>
            <person name="Karasinski D."/>
            <person name="Kautmanova I."/>
            <person name="Kiss B."/>
            <person name="Kocsube S."/>
            <person name="Kotiranta H."/>
            <person name="LaButti K.M."/>
            <person name="Lechner B.E."/>
            <person name="Liimatainen K."/>
            <person name="Lipzen A."/>
            <person name="Lukacs Z."/>
            <person name="Mihaltcheva S."/>
            <person name="Morgado L.N."/>
            <person name="Niskanen T."/>
            <person name="Noordeloos M.E."/>
            <person name="Ohm R.A."/>
            <person name="Ortiz-Santana B."/>
            <person name="Ovrebo C."/>
            <person name="Racz N."/>
            <person name="Riley R."/>
            <person name="Savchenko A."/>
            <person name="Shiryaev A."/>
            <person name="Soop K."/>
            <person name="Spirin V."/>
            <person name="Szebenyi C."/>
            <person name="Tomsovsky M."/>
            <person name="Tulloss R.E."/>
            <person name="Uehling J."/>
            <person name="Grigoriev I.V."/>
            <person name="Vagvolgyi C."/>
            <person name="Papp T."/>
            <person name="Martin F.M."/>
            <person name="Miettinen O."/>
            <person name="Hibbett D.S."/>
            <person name="Nagy L.G."/>
        </authorList>
    </citation>
    <scope>NUCLEOTIDE SEQUENCE [LARGE SCALE GENOMIC DNA]</scope>
    <source>
        <strain evidence="2 3">FP101781</strain>
    </source>
</reference>
<keyword evidence="3" id="KW-1185">Reference proteome</keyword>
<dbReference type="Proteomes" id="UP000298030">
    <property type="component" value="Unassembled WGS sequence"/>
</dbReference>
<organism evidence="2 3">
    <name type="scientific">Coprinellus micaceus</name>
    <name type="common">Glistening ink-cap mushroom</name>
    <name type="synonym">Coprinus micaceus</name>
    <dbReference type="NCBI Taxonomy" id="71717"/>
    <lineage>
        <taxon>Eukaryota</taxon>
        <taxon>Fungi</taxon>
        <taxon>Dikarya</taxon>
        <taxon>Basidiomycota</taxon>
        <taxon>Agaricomycotina</taxon>
        <taxon>Agaricomycetes</taxon>
        <taxon>Agaricomycetidae</taxon>
        <taxon>Agaricales</taxon>
        <taxon>Agaricineae</taxon>
        <taxon>Psathyrellaceae</taxon>
        <taxon>Coprinellus</taxon>
    </lineage>
</organism>
<feature type="region of interest" description="Disordered" evidence="1">
    <location>
        <begin position="944"/>
        <end position="987"/>
    </location>
</feature>
<dbReference type="OrthoDB" id="2447803at2759"/>
<dbReference type="STRING" id="71717.A0A4Y7SPV3"/>
<evidence type="ECO:0000256" key="1">
    <source>
        <dbReference type="SAM" id="MobiDB-lite"/>
    </source>
</evidence>
<feature type="compositionally biased region" description="Polar residues" evidence="1">
    <location>
        <begin position="12"/>
        <end position="21"/>
    </location>
</feature>
<feature type="compositionally biased region" description="Low complexity" evidence="1">
    <location>
        <begin position="1153"/>
        <end position="1168"/>
    </location>
</feature>